<evidence type="ECO:0000313" key="3">
    <source>
        <dbReference type="Proteomes" id="UP000063429"/>
    </source>
</evidence>
<accession>A0ABM5V1Q4</accession>
<protein>
    <recommendedName>
        <fullName evidence="4">DUF4186 domain-containing protein</fullName>
    </recommendedName>
</protein>
<dbReference type="Proteomes" id="UP000063429">
    <property type="component" value="Chromosome"/>
</dbReference>
<dbReference type="InterPro" id="IPR020378">
    <property type="entry name" value="DUF4186"/>
</dbReference>
<evidence type="ECO:0000313" key="2">
    <source>
        <dbReference type="EMBL" id="AKZ63444.1"/>
    </source>
</evidence>
<sequence length="147" mass="16719">MFPPDLIVDRLQHSAFRRRFTLKPPEYRYLQEHGLEEVLQHAESFIATRLAPAHPDKDGKQTPFRGHPVFVAQHATATCCRSCLEKWHGIGMGAALTTLQTQHVIDMLARWLQDQKAPLETPRPPRKPAGKKSPRSAHADERQGVLF</sequence>
<dbReference type="RefSeq" id="WP_053198008.1">
    <property type="nucleotide sequence ID" value="NZ_CP011409.1"/>
</dbReference>
<keyword evidence="3" id="KW-1185">Reference proteome</keyword>
<proteinExistence type="predicted"/>
<organism evidence="2 3">
    <name type="scientific">Herbaspirillum hiltneri N3</name>
    <dbReference type="NCBI Taxonomy" id="1262470"/>
    <lineage>
        <taxon>Bacteria</taxon>
        <taxon>Pseudomonadati</taxon>
        <taxon>Pseudomonadota</taxon>
        <taxon>Betaproteobacteria</taxon>
        <taxon>Burkholderiales</taxon>
        <taxon>Oxalobacteraceae</taxon>
        <taxon>Herbaspirillum</taxon>
    </lineage>
</organism>
<gene>
    <name evidence="2" type="ORF">F506_12860</name>
</gene>
<feature type="region of interest" description="Disordered" evidence="1">
    <location>
        <begin position="116"/>
        <end position="147"/>
    </location>
</feature>
<dbReference type="Pfam" id="PF13811">
    <property type="entry name" value="DUF4186"/>
    <property type="match status" value="1"/>
</dbReference>
<name>A0ABM5V1Q4_9BURK</name>
<feature type="compositionally biased region" description="Basic and acidic residues" evidence="1">
    <location>
        <begin position="137"/>
        <end position="147"/>
    </location>
</feature>
<reference evidence="3" key="1">
    <citation type="journal article" date="2015" name="Genome Announc.">
        <title>Complete Genome Sequence of Herbaspirillum hiltneri N3 (DSM 17495), Isolated from Surface-Sterilized Wheat Roots.</title>
        <authorList>
            <person name="Guizelini D."/>
            <person name="Saizaki P.M."/>
            <person name="Coimbra N.A."/>
            <person name="Weiss V.A."/>
            <person name="Faoro H."/>
            <person name="Sfeir M.Z."/>
            <person name="Baura V.A."/>
            <person name="Monteiro R.A."/>
            <person name="Chubatsu L.S."/>
            <person name="Souza E.M."/>
            <person name="Cruz L.M."/>
            <person name="Pedrosa F.O."/>
            <person name="Raittz R.T."/>
            <person name="Marchaukoski J.N."/>
            <person name="Steffens M.B."/>
        </authorList>
    </citation>
    <scope>NUCLEOTIDE SEQUENCE [LARGE SCALE GENOMIC DNA]</scope>
    <source>
        <strain evidence="3">N3</strain>
    </source>
</reference>
<feature type="compositionally biased region" description="Basic residues" evidence="1">
    <location>
        <begin position="124"/>
        <end position="135"/>
    </location>
</feature>
<dbReference type="EMBL" id="CP011409">
    <property type="protein sequence ID" value="AKZ63444.1"/>
    <property type="molecule type" value="Genomic_DNA"/>
</dbReference>
<evidence type="ECO:0000256" key="1">
    <source>
        <dbReference type="SAM" id="MobiDB-lite"/>
    </source>
</evidence>
<evidence type="ECO:0008006" key="4">
    <source>
        <dbReference type="Google" id="ProtNLM"/>
    </source>
</evidence>